<keyword evidence="7" id="KW-1185">Reference proteome</keyword>
<reference evidence="6" key="1">
    <citation type="thesis" date="2021" institute="BYU ScholarsArchive" country="Provo, UT, USA">
        <title>Applications of and Algorithms for Genome Assembly and Genomic Analyses with an Emphasis on Marine Teleosts.</title>
        <authorList>
            <person name="Pickett B.D."/>
        </authorList>
    </citation>
    <scope>NUCLEOTIDE SEQUENCE</scope>
    <source>
        <strain evidence="6">HI-2016</strain>
    </source>
</reference>
<evidence type="ECO:0000313" key="7">
    <source>
        <dbReference type="Proteomes" id="UP000824540"/>
    </source>
</evidence>
<feature type="domain" description="Centrosomin N-terminal motif 1" evidence="5">
    <location>
        <begin position="118"/>
        <end position="156"/>
    </location>
</feature>
<dbReference type="GO" id="GO:0097431">
    <property type="term" value="C:mitotic spindle pole"/>
    <property type="evidence" value="ECO:0007669"/>
    <property type="project" value="TreeGrafter"/>
</dbReference>
<comment type="caution">
    <text evidence="6">The sequence shown here is derived from an EMBL/GenBank/DDBJ whole genome shotgun (WGS) entry which is preliminary data.</text>
</comment>
<keyword evidence="2" id="KW-0963">Cytoplasm</keyword>
<dbReference type="GO" id="GO:0046600">
    <property type="term" value="P:negative regulation of centriole replication"/>
    <property type="evidence" value="ECO:0007669"/>
    <property type="project" value="TreeGrafter"/>
</dbReference>
<feature type="region of interest" description="Disordered" evidence="4">
    <location>
        <begin position="51"/>
        <end position="72"/>
    </location>
</feature>
<dbReference type="PANTHER" id="PTHR46930">
    <property type="entry name" value="CDK5 REGULATORY SUBUNIT-ASSOCIATED PROTEIN 2"/>
    <property type="match status" value="1"/>
</dbReference>
<dbReference type="GO" id="GO:0035371">
    <property type="term" value="C:microtubule plus-end"/>
    <property type="evidence" value="ECO:0007669"/>
    <property type="project" value="TreeGrafter"/>
</dbReference>
<dbReference type="PANTHER" id="PTHR46930:SF1">
    <property type="entry name" value="CDK5 REGULATORY SUBUNIT-ASSOCIATED PROTEIN 2"/>
    <property type="match status" value="1"/>
</dbReference>
<comment type="subcellular location">
    <subcellularLocation>
        <location evidence="1">Cytoplasm</location>
    </subcellularLocation>
</comment>
<protein>
    <recommendedName>
        <fullName evidence="5">Centrosomin N-terminal motif 1 domain-containing protein</fullName>
    </recommendedName>
</protein>
<dbReference type="GO" id="GO:0007099">
    <property type="term" value="P:centriole replication"/>
    <property type="evidence" value="ECO:0007669"/>
    <property type="project" value="TreeGrafter"/>
</dbReference>
<dbReference type="GO" id="GO:0000132">
    <property type="term" value="P:establishment of mitotic spindle orientation"/>
    <property type="evidence" value="ECO:0007669"/>
    <property type="project" value="TreeGrafter"/>
</dbReference>
<evidence type="ECO:0000259" key="5">
    <source>
        <dbReference type="Pfam" id="PF07989"/>
    </source>
</evidence>
<dbReference type="Proteomes" id="UP000824540">
    <property type="component" value="Unassembled WGS sequence"/>
</dbReference>
<dbReference type="GO" id="GO:0001578">
    <property type="term" value="P:microtubule bundle formation"/>
    <property type="evidence" value="ECO:0007669"/>
    <property type="project" value="TreeGrafter"/>
</dbReference>
<dbReference type="GO" id="GO:0008017">
    <property type="term" value="F:microtubule binding"/>
    <property type="evidence" value="ECO:0007669"/>
    <property type="project" value="TreeGrafter"/>
</dbReference>
<sequence length="465" mass="51810">MGDLTLISAAQSLECQSLSFSLSVSTPAPPSPVFSRADLLCARDSSDISPYTTSPLPPVKKSPLAGPRAQSGPWRYWRRSSEIEGHQPSEVTAVPRWKVGSSGCPPGGPDMSNGYRTLSQHLNDLKKENFSLKLRIYFLEERIQQKYEDSSEDVYRRVGVGLAREGFQTGPMQKVCIEGGVALLTPIFSRGAPDQSHLFLNIELKVEVESLKQELQEKQQLLDKALRSRFTEQLQENVVPVRLSQCIGLPNPKGQSPYPGTPPLTGAHGLVEHTGCTLLSVGRGQEKRGQEPCCHAYAFKVFASTAAVCARWNNLSLGAWVTTAESLTNHNEAELQRRCEERQQEIDHMQEILETKIQLLQEEAKLARSEAERMATLAESRSLCQPSPKRSMKEAEEEEETAKPPIPMEDRDRVIEELSLALRSKEALIVELRDERGVLRGRVGQLESQVQDLSTSLQQKERDAE</sequence>
<evidence type="ECO:0000256" key="3">
    <source>
        <dbReference type="SAM" id="Coils"/>
    </source>
</evidence>
<dbReference type="AlphaFoldDB" id="A0A8T2NEL0"/>
<evidence type="ECO:0000256" key="2">
    <source>
        <dbReference type="ARBA" id="ARBA00022490"/>
    </source>
</evidence>
<feature type="region of interest" description="Disordered" evidence="4">
    <location>
        <begin position="377"/>
        <end position="410"/>
    </location>
</feature>
<accession>A0A8T2NEL0</accession>
<keyword evidence="3" id="KW-0175">Coiled coil</keyword>
<dbReference type="GO" id="GO:0005737">
    <property type="term" value="C:cytoplasm"/>
    <property type="evidence" value="ECO:0007669"/>
    <property type="project" value="UniProtKB-SubCell"/>
</dbReference>
<dbReference type="GO" id="GO:0090266">
    <property type="term" value="P:regulation of mitotic cell cycle spindle assembly checkpoint"/>
    <property type="evidence" value="ECO:0007669"/>
    <property type="project" value="TreeGrafter"/>
</dbReference>
<evidence type="ECO:0000313" key="6">
    <source>
        <dbReference type="EMBL" id="KAG9338424.1"/>
    </source>
</evidence>
<dbReference type="OrthoDB" id="10255000at2759"/>
<feature type="coiled-coil region" evidence="3">
    <location>
        <begin position="415"/>
        <end position="463"/>
    </location>
</feature>
<proteinExistence type="predicted"/>
<dbReference type="InterPro" id="IPR012943">
    <property type="entry name" value="Cnn_1N"/>
</dbReference>
<dbReference type="EMBL" id="JAFBMS010000067">
    <property type="protein sequence ID" value="KAG9338424.1"/>
    <property type="molecule type" value="Genomic_DNA"/>
</dbReference>
<organism evidence="6 7">
    <name type="scientific">Albula glossodonta</name>
    <name type="common">roundjaw bonefish</name>
    <dbReference type="NCBI Taxonomy" id="121402"/>
    <lineage>
        <taxon>Eukaryota</taxon>
        <taxon>Metazoa</taxon>
        <taxon>Chordata</taxon>
        <taxon>Craniata</taxon>
        <taxon>Vertebrata</taxon>
        <taxon>Euteleostomi</taxon>
        <taxon>Actinopterygii</taxon>
        <taxon>Neopterygii</taxon>
        <taxon>Teleostei</taxon>
        <taxon>Albuliformes</taxon>
        <taxon>Albulidae</taxon>
        <taxon>Albula</taxon>
    </lineage>
</organism>
<dbReference type="InterPro" id="IPR042791">
    <property type="entry name" value="CDK5RAP2"/>
</dbReference>
<evidence type="ECO:0000256" key="4">
    <source>
        <dbReference type="SAM" id="MobiDB-lite"/>
    </source>
</evidence>
<name>A0A8T2NEL0_9TELE</name>
<dbReference type="Pfam" id="PF07989">
    <property type="entry name" value="Cnn_1N"/>
    <property type="match status" value="1"/>
</dbReference>
<feature type="coiled-coil region" evidence="3">
    <location>
        <begin position="332"/>
        <end position="377"/>
    </location>
</feature>
<dbReference type="GO" id="GO:0007059">
    <property type="term" value="P:chromosome segregation"/>
    <property type="evidence" value="ECO:0007669"/>
    <property type="project" value="TreeGrafter"/>
</dbReference>
<dbReference type="GO" id="GO:0043015">
    <property type="term" value="F:gamma-tubulin binding"/>
    <property type="evidence" value="ECO:0007669"/>
    <property type="project" value="TreeGrafter"/>
</dbReference>
<gene>
    <name evidence="6" type="ORF">JZ751_025828</name>
</gene>
<feature type="non-terminal residue" evidence="6">
    <location>
        <position position="1"/>
    </location>
</feature>
<evidence type="ECO:0000256" key="1">
    <source>
        <dbReference type="ARBA" id="ARBA00004496"/>
    </source>
</evidence>
<feature type="coiled-coil region" evidence="3">
    <location>
        <begin position="201"/>
        <end position="228"/>
    </location>
</feature>
<dbReference type="GO" id="GO:0000242">
    <property type="term" value="C:pericentriolar material"/>
    <property type="evidence" value="ECO:0007669"/>
    <property type="project" value="TreeGrafter"/>
</dbReference>